<organism evidence="3 4">
    <name type="scientific">Lacipirellula parvula</name>
    <dbReference type="NCBI Taxonomy" id="2650471"/>
    <lineage>
        <taxon>Bacteria</taxon>
        <taxon>Pseudomonadati</taxon>
        <taxon>Planctomycetota</taxon>
        <taxon>Planctomycetia</taxon>
        <taxon>Pirellulales</taxon>
        <taxon>Lacipirellulaceae</taxon>
        <taxon>Lacipirellula</taxon>
    </lineage>
</organism>
<dbReference type="InterPro" id="IPR015168">
    <property type="entry name" value="SsuA/THI5"/>
</dbReference>
<feature type="chain" id="PRO_5024931925" evidence="1">
    <location>
        <begin position="21"/>
        <end position="328"/>
    </location>
</feature>
<dbReference type="GO" id="GO:0009228">
    <property type="term" value="P:thiamine biosynthetic process"/>
    <property type="evidence" value="ECO:0007669"/>
    <property type="project" value="InterPro"/>
</dbReference>
<evidence type="ECO:0000259" key="2">
    <source>
        <dbReference type="Pfam" id="PF09084"/>
    </source>
</evidence>
<dbReference type="PANTHER" id="PTHR31528">
    <property type="entry name" value="4-AMINO-5-HYDROXYMETHYL-2-METHYLPYRIMIDINE PHOSPHATE SYNTHASE THI11-RELATED"/>
    <property type="match status" value="1"/>
</dbReference>
<dbReference type="Gene3D" id="3.40.190.10">
    <property type="entry name" value="Periplasmic binding protein-like II"/>
    <property type="match status" value="2"/>
</dbReference>
<feature type="domain" description="SsuA/THI5-like" evidence="2">
    <location>
        <begin position="34"/>
        <end position="237"/>
    </location>
</feature>
<reference evidence="4" key="1">
    <citation type="submission" date="2019-10" db="EMBL/GenBank/DDBJ databases">
        <title>Lacipirellula parvula gen. nov., sp. nov., representing a lineage of planctomycetes widespread in freshwater anoxic habitats, and description of the family Lacipirellulaceae.</title>
        <authorList>
            <person name="Dedysh S.N."/>
            <person name="Kulichevskaya I.S."/>
            <person name="Beletsky A.V."/>
            <person name="Rakitin A.L."/>
            <person name="Mardanov A.V."/>
            <person name="Ivanova A.A."/>
            <person name="Saltykova V.X."/>
            <person name="Rijpstra W.I.C."/>
            <person name="Sinninghe Damste J.S."/>
            <person name="Ravin N.V."/>
        </authorList>
    </citation>
    <scope>NUCLEOTIDE SEQUENCE [LARGE SCALE GENOMIC DNA]</scope>
    <source>
        <strain evidence="4">PX69</strain>
    </source>
</reference>
<dbReference type="Proteomes" id="UP000326837">
    <property type="component" value="Chromosome"/>
</dbReference>
<evidence type="ECO:0000313" key="3">
    <source>
        <dbReference type="EMBL" id="BBO32996.1"/>
    </source>
</evidence>
<dbReference type="EMBL" id="AP021861">
    <property type="protein sequence ID" value="BBO32996.1"/>
    <property type="molecule type" value="Genomic_DNA"/>
</dbReference>
<gene>
    <name evidence="3" type="ORF">PLANPX_2608</name>
</gene>
<dbReference type="SUPFAM" id="SSF53850">
    <property type="entry name" value="Periplasmic binding protein-like II"/>
    <property type="match status" value="1"/>
</dbReference>
<dbReference type="InterPro" id="IPR027939">
    <property type="entry name" value="NMT1/THI5"/>
</dbReference>
<accession>A0A5K7XF88</accession>
<protein>
    <submittedName>
        <fullName evidence="3">Hydroxymethylpyrimidine ABC transporter</fullName>
    </submittedName>
</protein>
<dbReference type="KEGG" id="lpav:PLANPX_2608"/>
<dbReference type="RefSeq" id="WP_152098865.1">
    <property type="nucleotide sequence ID" value="NZ_AP021861.1"/>
</dbReference>
<sequence>MKRAFLLLICLLGIAASSHAADKVTLATNWLAQPELGGFYQALADGTYARHGLDVTIKPGGPLINNRPLLAFGKVDFLIGTNLIQPFDALKQQIPTRVVAAFFQKDPQCMLAHADGPWKTWDDLKQAPVLMGNSGRQTFFLWMHDAYGFPRANLRPYNHSLAPFLNDKQMAMQGFATAEPERIRLAGGKEPRVFLLADHGWNSYSTVLETRDDLIAKNPALVQRFVDASIVGWNTYLDAEDTDAADALIKKDNPSMSDDLINFSRRKMGELELLRGGDARKQGIGAIDAERVKSFYAKMVAAGMYEEMTIDPTRAVTTEFVNKGVGVK</sequence>
<dbReference type="AlphaFoldDB" id="A0A5K7XF88"/>
<proteinExistence type="predicted"/>
<feature type="signal peptide" evidence="1">
    <location>
        <begin position="1"/>
        <end position="20"/>
    </location>
</feature>
<keyword evidence="1" id="KW-0732">Signal</keyword>
<dbReference type="PANTHER" id="PTHR31528:SF3">
    <property type="entry name" value="THIAMINE BIOSYNTHESIS PROTEIN HI_0357-RELATED"/>
    <property type="match status" value="1"/>
</dbReference>
<evidence type="ECO:0000256" key="1">
    <source>
        <dbReference type="SAM" id="SignalP"/>
    </source>
</evidence>
<keyword evidence="4" id="KW-1185">Reference proteome</keyword>
<name>A0A5K7XF88_9BACT</name>
<dbReference type="Pfam" id="PF09084">
    <property type="entry name" value="NMT1"/>
    <property type="match status" value="1"/>
</dbReference>
<evidence type="ECO:0000313" key="4">
    <source>
        <dbReference type="Proteomes" id="UP000326837"/>
    </source>
</evidence>